<evidence type="ECO:0008006" key="4">
    <source>
        <dbReference type="Google" id="ProtNLM"/>
    </source>
</evidence>
<keyword evidence="3" id="KW-1185">Reference proteome</keyword>
<keyword evidence="1" id="KW-0732">Signal</keyword>
<name>A0A0G9MUN0_9SPHN</name>
<accession>A0A0G9MUN0</accession>
<dbReference type="EMBL" id="LBHB01000002">
    <property type="protein sequence ID" value="KLE34264.1"/>
    <property type="molecule type" value="Genomic_DNA"/>
</dbReference>
<protein>
    <recommendedName>
        <fullName evidence="4">Lipoprotein</fullName>
    </recommendedName>
</protein>
<proteinExistence type="predicted"/>
<dbReference type="OrthoDB" id="9809616at2"/>
<evidence type="ECO:0000256" key="1">
    <source>
        <dbReference type="SAM" id="SignalP"/>
    </source>
</evidence>
<organism evidence="2 3">
    <name type="scientific">Aurantiacibacter luteus</name>
    <dbReference type="NCBI Taxonomy" id="1581420"/>
    <lineage>
        <taxon>Bacteria</taxon>
        <taxon>Pseudomonadati</taxon>
        <taxon>Pseudomonadota</taxon>
        <taxon>Alphaproteobacteria</taxon>
        <taxon>Sphingomonadales</taxon>
        <taxon>Erythrobacteraceae</taxon>
        <taxon>Aurantiacibacter</taxon>
    </lineage>
</organism>
<sequence length="205" mass="21479">MRTMVVGAMAWLALSACTATPGAVVAGAASADASHAQADQPETSGPPPLPAEVVARAQPVADADFERFRPIDEALWRAAFTRLIGGYPPVPRQEVACVAVGYEGNNTPYDPTPALLAMLEGIEGQADTRFLPASRCGFDIYPFVLGEGTPATLYSAHVAGRSSDGRLVLALSRTYGNLGGEGFEAMATRTARGWEVSPPVMRSIS</sequence>
<dbReference type="PATRIC" id="fig|1581420.6.peg.1719"/>
<dbReference type="Proteomes" id="UP000053464">
    <property type="component" value="Unassembled WGS sequence"/>
</dbReference>
<gene>
    <name evidence="2" type="ORF">AAW00_08370</name>
</gene>
<evidence type="ECO:0000313" key="3">
    <source>
        <dbReference type="Proteomes" id="UP000053464"/>
    </source>
</evidence>
<evidence type="ECO:0000313" key="2">
    <source>
        <dbReference type="EMBL" id="KLE34264.1"/>
    </source>
</evidence>
<dbReference type="RefSeq" id="WP_047003912.1">
    <property type="nucleotide sequence ID" value="NZ_LBHB01000002.1"/>
</dbReference>
<feature type="chain" id="PRO_5002581161" description="Lipoprotein" evidence="1">
    <location>
        <begin position="19"/>
        <end position="205"/>
    </location>
</feature>
<dbReference type="PROSITE" id="PS51257">
    <property type="entry name" value="PROKAR_LIPOPROTEIN"/>
    <property type="match status" value="1"/>
</dbReference>
<comment type="caution">
    <text evidence="2">The sequence shown here is derived from an EMBL/GenBank/DDBJ whole genome shotgun (WGS) entry which is preliminary data.</text>
</comment>
<dbReference type="AlphaFoldDB" id="A0A0G9MUN0"/>
<feature type="signal peptide" evidence="1">
    <location>
        <begin position="1"/>
        <end position="18"/>
    </location>
</feature>
<reference evidence="2 3" key="1">
    <citation type="submission" date="2015-04" db="EMBL/GenBank/DDBJ databases">
        <title>The draft genome sequence of Erythrobacter luteus KA37.</title>
        <authorList>
            <person name="Zhuang L."/>
            <person name="Liu Y."/>
            <person name="Shao Z."/>
        </authorList>
    </citation>
    <scope>NUCLEOTIDE SEQUENCE [LARGE SCALE GENOMIC DNA]</scope>
    <source>
        <strain evidence="2 3">KA37</strain>
    </source>
</reference>